<dbReference type="Gene3D" id="1.10.287.130">
    <property type="match status" value="1"/>
</dbReference>
<dbReference type="InterPro" id="IPR003661">
    <property type="entry name" value="HisK_dim/P_dom"/>
</dbReference>
<evidence type="ECO:0000256" key="8">
    <source>
        <dbReference type="SAM" id="MobiDB-lite"/>
    </source>
</evidence>
<reference evidence="12" key="2">
    <citation type="submission" date="2021-08" db="EMBL/GenBank/DDBJ databases">
        <authorList>
            <person name="Tani A."/>
            <person name="Ola A."/>
            <person name="Ogura Y."/>
            <person name="Katsura K."/>
            <person name="Hayashi T."/>
        </authorList>
    </citation>
    <scope>NUCLEOTIDE SEQUENCE</scope>
    <source>
        <strain evidence="12">KCTC 52305</strain>
    </source>
</reference>
<dbReference type="InterPro" id="IPR005467">
    <property type="entry name" value="His_kinase_dom"/>
</dbReference>
<dbReference type="InterPro" id="IPR003594">
    <property type="entry name" value="HATPase_dom"/>
</dbReference>
<dbReference type="SUPFAM" id="SSF55785">
    <property type="entry name" value="PYP-like sensor domain (PAS domain)"/>
    <property type="match status" value="2"/>
</dbReference>
<dbReference type="SMART" id="SM00448">
    <property type="entry name" value="REC"/>
    <property type="match status" value="1"/>
</dbReference>
<keyword evidence="13" id="KW-1185">Reference proteome</keyword>
<dbReference type="InterPro" id="IPR035965">
    <property type="entry name" value="PAS-like_dom_sf"/>
</dbReference>
<dbReference type="PROSITE" id="PS50113">
    <property type="entry name" value="PAC"/>
    <property type="match status" value="1"/>
</dbReference>
<keyword evidence="5 12" id="KW-0418">Kinase</keyword>
<dbReference type="InterPro" id="IPR036097">
    <property type="entry name" value="HisK_dim/P_sf"/>
</dbReference>
<dbReference type="SMART" id="SM00086">
    <property type="entry name" value="PAC"/>
    <property type="match status" value="2"/>
</dbReference>
<gene>
    <name evidence="12" type="primary">rcsC_24</name>
    <name evidence="12" type="ORF">OPKNFCMD_4572</name>
</gene>
<evidence type="ECO:0000256" key="3">
    <source>
        <dbReference type="ARBA" id="ARBA00022553"/>
    </source>
</evidence>
<dbReference type="InterPro" id="IPR000014">
    <property type="entry name" value="PAS"/>
</dbReference>
<dbReference type="Pfam" id="PF00512">
    <property type="entry name" value="HisKA"/>
    <property type="match status" value="1"/>
</dbReference>
<evidence type="ECO:0000256" key="1">
    <source>
        <dbReference type="ARBA" id="ARBA00000085"/>
    </source>
</evidence>
<evidence type="ECO:0000256" key="2">
    <source>
        <dbReference type="ARBA" id="ARBA00012438"/>
    </source>
</evidence>
<feature type="coiled-coil region" evidence="7">
    <location>
        <begin position="442"/>
        <end position="483"/>
    </location>
</feature>
<dbReference type="PANTHER" id="PTHR43065">
    <property type="entry name" value="SENSOR HISTIDINE KINASE"/>
    <property type="match status" value="1"/>
</dbReference>
<dbReference type="GO" id="GO:0016301">
    <property type="term" value="F:kinase activity"/>
    <property type="evidence" value="ECO:0007669"/>
    <property type="project" value="UniProtKB-KW"/>
</dbReference>
<dbReference type="PROSITE" id="PS50109">
    <property type="entry name" value="HIS_KIN"/>
    <property type="match status" value="1"/>
</dbReference>
<dbReference type="PROSITE" id="PS50110">
    <property type="entry name" value="RESPONSE_REGULATORY"/>
    <property type="match status" value="1"/>
</dbReference>
<dbReference type="EMBL" id="BPQH01000015">
    <property type="protein sequence ID" value="GJD51813.1"/>
    <property type="molecule type" value="Genomic_DNA"/>
</dbReference>
<dbReference type="Pfam" id="PF02518">
    <property type="entry name" value="HATPase_c"/>
    <property type="match status" value="1"/>
</dbReference>
<dbReference type="Gene3D" id="3.30.450.20">
    <property type="entry name" value="PAS domain"/>
    <property type="match status" value="2"/>
</dbReference>
<comment type="caution">
    <text evidence="12">The sequence shown here is derived from an EMBL/GenBank/DDBJ whole genome shotgun (WGS) entry which is preliminary data.</text>
</comment>
<dbReference type="SUPFAM" id="SSF52172">
    <property type="entry name" value="CheY-like"/>
    <property type="match status" value="1"/>
</dbReference>
<dbReference type="InterPro" id="IPR036890">
    <property type="entry name" value="HATPase_C_sf"/>
</dbReference>
<keyword evidence="7" id="KW-0175">Coiled coil</keyword>
<dbReference type="CDD" id="cd16919">
    <property type="entry name" value="HATPase_CckA-like"/>
    <property type="match status" value="1"/>
</dbReference>
<comment type="catalytic activity">
    <reaction evidence="1">
        <text>ATP + protein L-histidine = ADP + protein N-phospho-L-histidine.</text>
        <dbReference type="EC" id="2.7.13.3"/>
    </reaction>
</comment>
<evidence type="ECO:0000256" key="6">
    <source>
        <dbReference type="PROSITE-ProRule" id="PRU00169"/>
    </source>
</evidence>
<dbReference type="NCBIfam" id="TIGR00229">
    <property type="entry name" value="sensory_box"/>
    <property type="match status" value="1"/>
</dbReference>
<name>A0ABQ4R2N0_9HYPH</name>
<dbReference type="Gene3D" id="3.30.565.10">
    <property type="entry name" value="Histidine kinase-like ATPase, C-terminal domain"/>
    <property type="match status" value="1"/>
</dbReference>
<dbReference type="SUPFAM" id="SSF47384">
    <property type="entry name" value="Homodimeric domain of signal transducing histidine kinase"/>
    <property type="match status" value="1"/>
</dbReference>
<evidence type="ECO:0000259" key="11">
    <source>
        <dbReference type="PROSITE" id="PS50113"/>
    </source>
</evidence>
<proteinExistence type="predicted"/>
<dbReference type="PANTHER" id="PTHR43065:SF42">
    <property type="entry name" value="TWO-COMPONENT SENSOR PPRA"/>
    <property type="match status" value="1"/>
</dbReference>
<organism evidence="12 13">
    <name type="scientific">Methylobacterium crusticola</name>
    <dbReference type="NCBI Taxonomy" id="1697972"/>
    <lineage>
        <taxon>Bacteria</taxon>
        <taxon>Pseudomonadati</taxon>
        <taxon>Pseudomonadota</taxon>
        <taxon>Alphaproteobacteria</taxon>
        <taxon>Hyphomicrobiales</taxon>
        <taxon>Methylobacteriaceae</taxon>
        <taxon>Methylobacterium</taxon>
    </lineage>
</organism>
<dbReference type="InterPro" id="IPR011006">
    <property type="entry name" value="CheY-like_superfamily"/>
</dbReference>
<dbReference type="PRINTS" id="PR00344">
    <property type="entry name" value="BCTRLSENSOR"/>
</dbReference>
<dbReference type="SMART" id="SM00065">
    <property type="entry name" value="GAF"/>
    <property type="match status" value="1"/>
</dbReference>
<dbReference type="SUPFAM" id="SSF55781">
    <property type="entry name" value="GAF domain-like"/>
    <property type="match status" value="1"/>
</dbReference>
<evidence type="ECO:0000313" key="13">
    <source>
        <dbReference type="Proteomes" id="UP001055167"/>
    </source>
</evidence>
<dbReference type="Gene3D" id="3.30.450.40">
    <property type="match status" value="1"/>
</dbReference>
<dbReference type="SMART" id="SM00091">
    <property type="entry name" value="PAS"/>
    <property type="match status" value="2"/>
</dbReference>
<dbReference type="Pfam" id="PF08447">
    <property type="entry name" value="PAS_3"/>
    <property type="match status" value="1"/>
</dbReference>
<evidence type="ECO:0000256" key="5">
    <source>
        <dbReference type="ARBA" id="ARBA00022777"/>
    </source>
</evidence>
<evidence type="ECO:0000259" key="10">
    <source>
        <dbReference type="PROSITE" id="PS50110"/>
    </source>
</evidence>
<feature type="modified residue" description="4-aspartylphosphate" evidence="6">
    <location>
        <position position="791"/>
    </location>
</feature>
<dbReference type="InterPro" id="IPR013655">
    <property type="entry name" value="PAS_fold_3"/>
</dbReference>
<dbReference type="InterPro" id="IPR004358">
    <property type="entry name" value="Sig_transdc_His_kin-like_C"/>
</dbReference>
<dbReference type="Pfam" id="PF00072">
    <property type="entry name" value="Response_reg"/>
    <property type="match status" value="1"/>
</dbReference>
<dbReference type="SUPFAM" id="SSF55874">
    <property type="entry name" value="ATPase domain of HSP90 chaperone/DNA topoisomerase II/histidine kinase"/>
    <property type="match status" value="1"/>
</dbReference>
<feature type="domain" description="PAC" evidence="11">
    <location>
        <begin position="387"/>
        <end position="440"/>
    </location>
</feature>
<keyword evidence="3 6" id="KW-0597">Phosphoprotein</keyword>
<feature type="domain" description="Response regulatory" evidence="10">
    <location>
        <begin position="740"/>
        <end position="856"/>
    </location>
</feature>
<dbReference type="Pfam" id="PF08448">
    <property type="entry name" value="PAS_4"/>
    <property type="match status" value="1"/>
</dbReference>
<accession>A0ABQ4R2N0</accession>
<dbReference type="InterPro" id="IPR000700">
    <property type="entry name" value="PAS-assoc_C"/>
</dbReference>
<feature type="domain" description="Histidine kinase" evidence="9">
    <location>
        <begin position="492"/>
        <end position="717"/>
    </location>
</feature>
<dbReference type="InterPro" id="IPR003018">
    <property type="entry name" value="GAF"/>
</dbReference>
<dbReference type="Proteomes" id="UP001055167">
    <property type="component" value="Unassembled WGS sequence"/>
</dbReference>
<dbReference type="CDD" id="cd00130">
    <property type="entry name" value="PAS"/>
    <property type="match status" value="1"/>
</dbReference>
<dbReference type="Gene3D" id="3.40.50.2300">
    <property type="match status" value="1"/>
</dbReference>
<evidence type="ECO:0000256" key="7">
    <source>
        <dbReference type="SAM" id="Coils"/>
    </source>
</evidence>
<dbReference type="InterPro" id="IPR001610">
    <property type="entry name" value="PAC"/>
</dbReference>
<dbReference type="RefSeq" id="WP_128560156.1">
    <property type="nucleotide sequence ID" value="NZ_BPQH01000015.1"/>
</dbReference>
<evidence type="ECO:0000313" key="12">
    <source>
        <dbReference type="EMBL" id="GJD51813.1"/>
    </source>
</evidence>
<dbReference type="SMART" id="SM00388">
    <property type="entry name" value="HisKA"/>
    <property type="match status" value="1"/>
</dbReference>
<dbReference type="CDD" id="cd00082">
    <property type="entry name" value="HisKA"/>
    <property type="match status" value="1"/>
</dbReference>
<keyword evidence="4" id="KW-0808">Transferase</keyword>
<dbReference type="Pfam" id="PF01590">
    <property type="entry name" value="GAF"/>
    <property type="match status" value="1"/>
</dbReference>
<dbReference type="SMART" id="SM00387">
    <property type="entry name" value="HATPase_c"/>
    <property type="match status" value="1"/>
</dbReference>
<dbReference type="InterPro" id="IPR013656">
    <property type="entry name" value="PAS_4"/>
</dbReference>
<sequence>MSSSRDRRTAGPRNAPRPGWTEAERLEALDGYAILDTTPEAAFDDVAQLAREVCAAPIALVSLVAAERQWFKAEAGLGLRETGRDASVCVHTFREPGLLVIADLTRDPRTARNPLVAGPPALRFYAGHPLLTPEGLPLGALCVLDTRPRPDGVTPRQAAALAGLARQVMAQLELRRALRERDRALSDARASRDDLHLITEAAPALIATIDAGRVYRFANGNFAAWFGLDRDGIVGCPMRAVLGEARYAERAPYLERAFAGETVTFEARASGEAERHALVRYVPQRGPDGAVHGLHLLGVDITAEKAAQSALGDTALKFRAIAESMPQMVWSTRPDGYHDYYNARWYEFTGMPAGSTDGEGWNAIFHADEQPEAWRRWRHSLATGDLYEIEYRLRRHDGVYRWVLGRAMPIRDPETGAIQRWFGTCTDIDDQVRARETLARGREELEALVRERTAALEAANARLTAEMEERARVEAALRQAQKMEAVGQLTGGIAHDFNNLLTGITGALDLLRRRLSEGRHDNLERYASLATTSAQRAAALTHRLLAFARRQPLMAQAVDANRLVASMDDLLRRTLGERVRLELVVAGGLWPTLCDPNQLENALLNLAINARDAMPGGGHLTIETANAHLDDAYVAGEIGVRAGQYVCVSVSDTGAGMAPDVIARAFDPFFTTKPLGEGTGLGLSMIYGFAKQSDGHVRIYSEVGQGTSVKLYLPRHRGEAALAHAPAPSLPPPRAERGETVLVVEDDATVRALIGETLGELGYQVLEAADGQAGLGILGDARARVDLVITDVGLPGLNGRQMVDQALAARPSLRVLFITGYAENAAFGNGHLAPGMQMITKPFAIEAFTAKVRSMIEARA</sequence>
<dbReference type="InterPro" id="IPR001789">
    <property type="entry name" value="Sig_transdc_resp-reg_receiver"/>
</dbReference>
<feature type="region of interest" description="Disordered" evidence="8">
    <location>
        <begin position="1"/>
        <end position="20"/>
    </location>
</feature>
<dbReference type="InterPro" id="IPR029016">
    <property type="entry name" value="GAF-like_dom_sf"/>
</dbReference>
<evidence type="ECO:0000256" key="4">
    <source>
        <dbReference type="ARBA" id="ARBA00022679"/>
    </source>
</evidence>
<protein>
    <recommendedName>
        <fullName evidence="2">histidine kinase</fullName>
        <ecNumber evidence="2">2.7.13.3</ecNumber>
    </recommendedName>
</protein>
<reference evidence="12" key="1">
    <citation type="journal article" date="2021" name="Front. Microbiol.">
        <title>Comprehensive Comparative Genomics and Phenotyping of Methylobacterium Species.</title>
        <authorList>
            <person name="Alessa O."/>
            <person name="Ogura Y."/>
            <person name="Fujitani Y."/>
            <person name="Takami H."/>
            <person name="Hayashi T."/>
            <person name="Sahin N."/>
            <person name="Tani A."/>
        </authorList>
    </citation>
    <scope>NUCLEOTIDE SEQUENCE</scope>
    <source>
        <strain evidence="12">KCTC 52305</strain>
    </source>
</reference>
<dbReference type="EC" id="2.7.13.3" evidence="2"/>
<evidence type="ECO:0000259" key="9">
    <source>
        <dbReference type="PROSITE" id="PS50109"/>
    </source>
</evidence>